<dbReference type="EMBL" id="JALLBG020000237">
    <property type="protein sequence ID" value="KAL3758206.1"/>
    <property type="molecule type" value="Genomic_DNA"/>
</dbReference>
<feature type="chain" id="PRO_5044875690" evidence="1">
    <location>
        <begin position="20"/>
        <end position="202"/>
    </location>
</feature>
<protein>
    <submittedName>
        <fullName evidence="2">Uncharacterized protein</fullName>
    </submittedName>
</protein>
<dbReference type="Proteomes" id="UP001530293">
    <property type="component" value="Unassembled WGS sequence"/>
</dbReference>
<organism evidence="2 3">
    <name type="scientific">Discostella pseudostelligera</name>
    <dbReference type="NCBI Taxonomy" id="259834"/>
    <lineage>
        <taxon>Eukaryota</taxon>
        <taxon>Sar</taxon>
        <taxon>Stramenopiles</taxon>
        <taxon>Ochrophyta</taxon>
        <taxon>Bacillariophyta</taxon>
        <taxon>Coscinodiscophyceae</taxon>
        <taxon>Thalassiosirophycidae</taxon>
        <taxon>Stephanodiscales</taxon>
        <taxon>Stephanodiscaceae</taxon>
        <taxon>Discostella</taxon>
    </lineage>
</organism>
<gene>
    <name evidence="2" type="ORF">ACHAWU_004844</name>
</gene>
<evidence type="ECO:0000313" key="3">
    <source>
        <dbReference type="Proteomes" id="UP001530293"/>
    </source>
</evidence>
<evidence type="ECO:0000256" key="1">
    <source>
        <dbReference type="SAM" id="SignalP"/>
    </source>
</evidence>
<keyword evidence="1" id="KW-0732">Signal</keyword>
<proteinExistence type="predicted"/>
<reference evidence="2 3" key="1">
    <citation type="submission" date="2024-10" db="EMBL/GenBank/DDBJ databases">
        <title>Updated reference genomes for cyclostephanoid diatoms.</title>
        <authorList>
            <person name="Roberts W.R."/>
            <person name="Alverson A.J."/>
        </authorList>
    </citation>
    <scope>NUCLEOTIDE SEQUENCE [LARGE SCALE GENOMIC DNA]</scope>
    <source>
        <strain evidence="2 3">AJA232-27</strain>
    </source>
</reference>
<comment type="caution">
    <text evidence="2">The sequence shown here is derived from an EMBL/GenBank/DDBJ whole genome shotgun (WGS) entry which is preliminary data.</text>
</comment>
<accession>A0ABD3M2J9</accession>
<feature type="signal peptide" evidence="1">
    <location>
        <begin position="1"/>
        <end position="19"/>
    </location>
</feature>
<dbReference type="AlphaFoldDB" id="A0ABD3M2J9"/>
<name>A0ABD3M2J9_9STRA</name>
<keyword evidence="3" id="KW-1185">Reference proteome</keyword>
<evidence type="ECO:0000313" key="2">
    <source>
        <dbReference type="EMBL" id="KAL3758206.1"/>
    </source>
</evidence>
<sequence length="202" mass="23674">MKIIILTTLLLAVLKTASAHYDYMDMDHKHRSQNHGPCYYGFKDGRSLVKYEWERDLYEDCDEIWHLEEDAQRAANRKYRRGRTWREREYNRCARLGVNDAVKKYEDECLNTTSDQCFDLALAAAEAIVEKNVCKPPEMAKVPTDIDYKENCRQMAVNHCPANIKTVIDDWCPEKDDKMTTEQRLNLEKKCAAEVNRLIMNA</sequence>